<dbReference type="PANTHER" id="PTHR24189:SF50">
    <property type="entry name" value="ANKYRIN REPEAT AND SOCS BOX PROTEIN 2"/>
    <property type="match status" value="1"/>
</dbReference>
<dbReference type="InterPro" id="IPR036770">
    <property type="entry name" value="Ankyrin_rpt-contain_sf"/>
</dbReference>
<dbReference type="EMBL" id="AZGY01000010">
    <property type="protein sequence ID" value="KZZ94992.1"/>
    <property type="molecule type" value="Genomic_DNA"/>
</dbReference>
<dbReference type="Gene3D" id="1.25.40.20">
    <property type="entry name" value="Ankyrin repeat-containing domain"/>
    <property type="match status" value="2"/>
</dbReference>
<dbReference type="OrthoDB" id="194358at2759"/>
<keyword evidence="7" id="KW-1185">Reference proteome</keyword>
<dbReference type="GO" id="GO:0005634">
    <property type="term" value="C:nucleus"/>
    <property type="evidence" value="ECO:0007669"/>
    <property type="project" value="TreeGrafter"/>
</dbReference>
<dbReference type="PANTHER" id="PTHR24189">
    <property type="entry name" value="MYOTROPHIN"/>
    <property type="match status" value="1"/>
</dbReference>
<evidence type="ECO:0000256" key="3">
    <source>
        <dbReference type="PROSITE-ProRule" id="PRU00023"/>
    </source>
</evidence>
<accession>A0A162IJ48</accession>
<keyword evidence="1" id="KW-0677">Repeat</keyword>
<evidence type="ECO:0000313" key="7">
    <source>
        <dbReference type="Proteomes" id="UP000078544"/>
    </source>
</evidence>
<dbReference type="Pfam" id="PF00023">
    <property type="entry name" value="Ank"/>
    <property type="match status" value="1"/>
</dbReference>
<comment type="caution">
    <text evidence="6">The sequence shown here is derived from an EMBL/GenBank/DDBJ whole genome shotgun (WGS) entry which is preliminary data.</text>
</comment>
<feature type="repeat" description="ANK" evidence="3">
    <location>
        <begin position="108"/>
        <end position="136"/>
    </location>
</feature>
<feature type="chain" id="PRO_5007835433" evidence="5">
    <location>
        <begin position="26"/>
        <end position="641"/>
    </location>
</feature>
<evidence type="ECO:0000313" key="6">
    <source>
        <dbReference type="EMBL" id="KZZ94992.1"/>
    </source>
</evidence>
<dbReference type="AlphaFoldDB" id="A0A162IJ48"/>
<evidence type="ECO:0000256" key="2">
    <source>
        <dbReference type="ARBA" id="ARBA00023043"/>
    </source>
</evidence>
<dbReference type="STRING" id="1081109.A0A162IJ48"/>
<feature type="compositionally biased region" description="Basic and acidic residues" evidence="4">
    <location>
        <begin position="623"/>
        <end position="641"/>
    </location>
</feature>
<evidence type="ECO:0000256" key="5">
    <source>
        <dbReference type="SAM" id="SignalP"/>
    </source>
</evidence>
<evidence type="ECO:0000256" key="4">
    <source>
        <dbReference type="SAM" id="MobiDB-lite"/>
    </source>
</evidence>
<sequence length="641" mass="72180">MATPPPGGLHRLWLLLPCELKLMILDLLDTRTLKRVCSCSHASKELATPLLYRRSARDGCYSIEWACTRRGPPDYVPFAIGTLRKSVQYLGDVNAIYGRPDLAVEIRPIHFAICGGQRELIEALLELGAEPDSMLRGLTFDLQMALRDVDFHWFIRLEHFADDSSFPVIYPLGLAWASDRIDIAELLADYGASGRVGQQLFKGELRVSSILHCLSRNAATAGTRLRPWPHILDAFRNCIDDRGLSGKTVLHEAAESGDWSILEWALAVGADLEIVDDESHTPLVSAISVLRVTHYLTNRWHNIIKCIKILSRRGARANPAVGESALQAAIRFYSGTPEYGNQMANLIKFLVRNGADVNEGQLHALRSLCKYILDNARAKLPQCESAKALFKFLIEQEPDPAILDSTPGHRRSLLLYALSAARGQPVYVFRGLFKAGAKIRPNEVNAFFLAWLKCPHLHGQGPGKYDIWQHADAIDQATVNLAYLKAIKCRKPNLYKLLSASPLRQVTQHQFVPTLLRRFRYDWIRSLLMEHTEWIEYLDKCDKSQLYLRIVRAFCFDPGYKDGTAAKHVNKLLACDVKDERFPTALEMLKRHNLGKESVMLTKALEKVKAARSKAGPGKRRRDFVDGFEEGRADDGHDGPW</sequence>
<gene>
    <name evidence="6" type="ORF">AAL_05103</name>
</gene>
<feature type="repeat" description="ANK" evidence="3">
    <location>
        <begin position="245"/>
        <end position="277"/>
    </location>
</feature>
<evidence type="ECO:0000256" key="1">
    <source>
        <dbReference type="ARBA" id="ARBA00022737"/>
    </source>
</evidence>
<dbReference type="PROSITE" id="PS50297">
    <property type="entry name" value="ANK_REP_REGION"/>
    <property type="match status" value="1"/>
</dbReference>
<dbReference type="InterPro" id="IPR050745">
    <property type="entry name" value="Multifunctional_regulatory"/>
</dbReference>
<dbReference type="SMART" id="SM00248">
    <property type="entry name" value="ANK"/>
    <property type="match status" value="3"/>
</dbReference>
<dbReference type="GO" id="GO:2000812">
    <property type="term" value="P:regulation of barbed-end actin filament capping"/>
    <property type="evidence" value="ECO:0007669"/>
    <property type="project" value="TreeGrafter"/>
</dbReference>
<dbReference type="Proteomes" id="UP000078544">
    <property type="component" value="Unassembled WGS sequence"/>
</dbReference>
<keyword evidence="2 3" id="KW-0040">ANK repeat</keyword>
<dbReference type="SUPFAM" id="SSF48403">
    <property type="entry name" value="Ankyrin repeat"/>
    <property type="match status" value="1"/>
</dbReference>
<proteinExistence type="predicted"/>
<feature type="region of interest" description="Disordered" evidence="4">
    <location>
        <begin position="611"/>
        <end position="641"/>
    </location>
</feature>
<dbReference type="GO" id="GO:0005737">
    <property type="term" value="C:cytoplasm"/>
    <property type="evidence" value="ECO:0007669"/>
    <property type="project" value="TreeGrafter"/>
</dbReference>
<dbReference type="PRINTS" id="PR01415">
    <property type="entry name" value="ANKYRIN"/>
</dbReference>
<feature type="signal peptide" evidence="5">
    <location>
        <begin position="1"/>
        <end position="25"/>
    </location>
</feature>
<name>A0A162IJ48_9HYPO</name>
<dbReference type="InterPro" id="IPR002110">
    <property type="entry name" value="Ankyrin_rpt"/>
</dbReference>
<protein>
    <submittedName>
        <fullName evidence="6">Ankyrin repeat protein</fullName>
    </submittedName>
</protein>
<dbReference type="PROSITE" id="PS50088">
    <property type="entry name" value="ANK_REPEAT"/>
    <property type="match status" value="2"/>
</dbReference>
<keyword evidence="5" id="KW-0732">Signal</keyword>
<reference evidence="6 7" key="1">
    <citation type="journal article" date="2016" name="Genome Biol. Evol.">
        <title>Divergent and convergent evolution of fungal pathogenicity.</title>
        <authorList>
            <person name="Shang Y."/>
            <person name="Xiao G."/>
            <person name="Zheng P."/>
            <person name="Cen K."/>
            <person name="Zhan S."/>
            <person name="Wang C."/>
        </authorList>
    </citation>
    <scope>NUCLEOTIDE SEQUENCE [LARGE SCALE GENOMIC DNA]</scope>
    <source>
        <strain evidence="6 7">RCEF 2490</strain>
    </source>
</reference>
<organism evidence="6 7">
    <name type="scientific">Moelleriella libera RCEF 2490</name>
    <dbReference type="NCBI Taxonomy" id="1081109"/>
    <lineage>
        <taxon>Eukaryota</taxon>
        <taxon>Fungi</taxon>
        <taxon>Dikarya</taxon>
        <taxon>Ascomycota</taxon>
        <taxon>Pezizomycotina</taxon>
        <taxon>Sordariomycetes</taxon>
        <taxon>Hypocreomycetidae</taxon>
        <taxon>Hypocreales</taxon>
        <taxon>Clavicipitaceae</taxon>
        <taxon>Moelleriella</taxon>
    </lineage>
</organism>